<evidence type="ECO:0000256" key="3">
    <source>
        <dbReference type="ARBA" id="ARBA00022801"/>
    </source>
</evidence>
<keyword evidence="9" id="KW-1185">Reference proteome</keyword>
<evidence type="ECO:0000313" key="8">
    <source>
        <dbReference type="EMBL" id="TFV96019.1"/>
    </source>
</evidence>
<dbReference type="InterPro" id="IPR013737">
    <property type="entry name" value="Bac_rhamnosid_N"/>
</dbReference>
<dbReference type="GO" id="GO:0005975">
    <property type="term" value="P:carbohydrate metabolic process"/>
    <property type="evidence" value="ECO:0007669"/>
    <property type="project" value="InterPro"/>
</dbReference>
<dbReference type="Pfam" id="PF08531">
    <property type="entry name" value="Bac_rhamnosid_N"/>
    <property type="match status" value="1"/>
</dbReference>
<comment type="catalytic activity">
    <reaction evidence="1">
        <text>Hydrolysis of terminal non-reducing alpha-L-rhamnose residues in alpha-L-rhamnosides.</text>
        <dbReference type="EC" id="3.2.1.40"/>
    </reaction>
</comment>
<feature type="domain" description="Alpha-L-rhamnosidase concanavalin-like" evidence="4">
    <location>
        <begin position="392"/>
        <end position="484"/>
    </location>
</feature>
<evidence type="ECO:0000259" key="4">
    <source>
        <dbReference type="Pfam" id="PF05592"/>
    </source>
</evidence>
<dbReference type="PANTHER" id="PTHR33307">
    <property type="entry name" value="ALPHA-RHAMNOSIDASE (EUROFUNG)"/>
    <property type="match status" value="1"/>
</dbReference>
<dbReference type="PROSITE" id="PS51257">
    <property type="entry name" value="PROKAR_LIPOPROTEIN"/>
    <property type="match status" value="1"/>
</dbReference>
<evidence type="ECO:0000259" key="5">
    <source>
        <dbReference type="Pfam" id="PF08531"/>
    </source>
</evidence>
<dbReference type="InterPro" id="IPR008902">
    <property type="entry name" value="Rhamnosid_concanavalin"/>
</dbReference>
<dbReference type="Pfam" id="PF17389">
    <property type="entry name" value="Bac_rhamnosid6H"/>
    <property type="match status" value="1"/>
</dbReference>
<dbReference type="Proteomes" id="UP000297647">
    <property type="component" value="Unassembled WGS sequence"/>
</dbReference>
<dbReference type="Gene3D" id="1.50.10.10">
    <property type="match status" value="1"/>
</dbReference>
<dbReference type="InterPro" id="IPR013783">
    <property type="entry name" value="Ig-like_fold"/>
</dbReference>
<dbReference type="EC" id="3.2.1.40" evidence="2"/>
<dbReference type="Pfam" id="PF25788">
    <property type="entry name" value="Ig_Rha78A_N"/>
    <property type="match status" value="1"/>
</dbReference>
<protein>
    <recommendedName>
        <fullName evidence="2">alpha-L-rhamnosidase</fullName>
        <ecNumber evidence="2">3.2.1.40</ecNumber>
    </recommendedName>
</protein>
<dbReference type="InterPro" id="IPR035396">
    <property type="entry name" value="Bac_rhamnosid6H"/>
</dbReference>
<evidence type="ECO:0000256" key="2">
    <source>
        <dbReference type="ARBA" id="ARBA00012652"/>
    </source>
</evidence>
<dbReference type="GO" id="GO:0030596">
    <property type="term" value="F:alpha-L-rhamnosidase activity"/>
    <property type="evidence" value="ECO:0007669"/>
    <property type="project" value="UniProtKB-EC"/>
</dbReference>
<comment type="caution">
    <text evidence="8">The sequence shown here is derived from an EMBL/GenBank/DDBJ whole genome shotgun (WGS) entry which is preliminary data.</text>
</comment>
<dbReference type="OrthoDB" id="9815108at2"/>
<evidence type="ECO:0000259" key="7">
    <source>
        <dbReference type="Pfam" id="PF17390"/>
    </source>
</evidence>
<dbReference type="InterPro" id="IPR012341">
    <property type="entry name" value="6hp_glycosidase-like_sf"/>
</dbReference>
<evidence type="ECO:0000259" key="6">
    <source>
        <dbReference type="Pfam" id="PF17389"/>
    </source>
</evidence>
<dbReference type="PANTHER" id="PTHR33307:SF6">
    <property type="entry name" value="ALPHA-RHAMNOSIDASE (EUROFUNG)-RELATED"/>
    <property type="match status" value="1"/>
</dbReference>
<dbReference type="EMBL" id="SPSB01000002">
    <property type="protein sequence ID" value="TFV96019.1"/>
    <property type="molecule type" value="Genomic_DNA"/>
</dbReference>
<keyword evidence="3" id="KW-0378">Hydrolase</keyword>
<feature type="domain" description="Bacterial alpha-L-rhamnosidase N-terminal" evidence="5">
    <location>
        <begin position="199"/>
        <end position="383"/>
    </location>
</feature>
<dbReference type="InterPro" id="IPR016007">
    <property type="entry name" value="Alpha_rhamnosid"/>
</dbReference>
<dbReference type="Gene3D" id="2.60.120.260">
    <property type="entry name" value="Galactose-binding domain-like"/>
    <property type="match status" value="2"/>
</dbReference>
<dbReference type="AlphaFoldDB" id="A0A4Y9QU43"/>
<evidence type="ECO:0000256" key="1">
    <source>
        <dbReference type="ARBA" id="ARBA00001445"/>
    </source>
</evidence>
<reference evidence="8 9" key="1">
    <citation type="submission" date="2019-03" db="EMBL/GenBank/DDBJ databases">
        <title>Algoriphagus sp. nov, a new strain isolated from root system soil of mangrove plant Kandelia.</title>
        <authorList>
            <person name="Yin Q."/>
            <person name="Wang K."/>
            <person name="Song Z."/>
        </authorList>
    </citation>
    <scope>NUCLEOTIDE SEQUENCE [LARGE SCALE GENOMIC DNA]</scope>
    <source>
        <strain evidence="8 9">XY-J91</strain>
    </source>
</reference>
<feature type="domain" description="Alpha-L-rhamnosidase C-terminal" evidence="7">
    <location>
        <begin position="832"/>
        <end position="900"/>
    </location>
</feature>
<accession>A0A4Y9QU43</accession>
<dbReference type="Gene3D" id="2.60.40.10">
    <property type="entry name" value="Immunoglobulins"/>
    <property type="match status" value="1"/>
</dbReference>
<gene>
    <name evidence="8" type="ORF">E4S40_07270</name>
</gene>
<dbReference type="InterPro" id="IPR035398">
    <property type="entry name" value="Bac_rhamnosid_C"/>
</dbReference>
<dbReference type="Gene3D" id="2.60.420.10">
    <property type="entry name" value="Maltose phosphorylase, domain 3"/>
    <property type="match status" value="1"/>
</dbReference>
<dbReference type="SUPFAM" id="SSF48208">
    <property type="entry name" value="Six-hairpin glycosidases"/>
    <property type="match status" value="1"/>
</dbReference>
<dbReference type="Pfam" id="PF17390">
    <property type="entry name" value="Bac_rhamnosid_C"/>
    <property type="match status" value="1"/>
</dbReference>
<dbReference type="RefSeq" id="WP_135072676.1">
    <property type="nucleotide sequence ID" value="NZ_SPSB01000002.1"/>
</dbReference>
<feature type="domain" description="Alpha-L-rhamnosidase six-hairpin glycosidase" evidence="6">
    <location>
        <begin position="489"/>
        <end position="822"/>
    </location>
</feature>
<proteinExistence type="predicted"/>
<name>A0A4Y9QU43_9BACT</name>
<sequence>MKNLIQYLKASLVVILITIGCSQKESNLPLSPIELTTEFLENPPVIDVEKPRLSWINSANEGQRGQRQTAYQIQVASTKELLESGKPDVWDSDKVSSEESYLVIYNGPKLESTETYYWRVKVWNLQDVPSEWSSIAHWGMGLLDSSEWQAKWIGAPWQGEEPLPDPVNPRASLSNDQFDVKSSLPPPAPLLRKEFTIEKEVAEAKALVTGLGYFEFYLNGAKVGEDVLIPNQTDYGHREGIETDRVPIENNFTRYKVMYLSYDITDQLQQGNNAMGAILGNGFYNAPKTWTASYGTPRFLGQIYIKYTDGSEEILISDESWKAHKSPIISDLIYEGEHYDARLEQEGWSSPGFDDSEWENVALRKAPGGDLVAHMAEPDRVMEVFEPLQITEVNEGHYVVDFGEEITGWVRLSNLNGESGEKISIRYISNDSTSETTGSNSYIMNGSGDESYATRFSWYVFRYAELTNWPGELTADQLTAEAVYTNIETTGEFETSNELFNKINEIWWRSQTDNMHGGIASDCPNRERSPYTGDGQVACVTVMHNFDAKAFYRKWIDDIVASQNPETGYVPNGAPWQPGCGGGPAWGAAINIMPWEYYLHYGDRQMLENTYEGMKGYLNYMKEWTDQNGVMYSQRTGHTDEPFRWVNLGDWAQPFDLPPDALVHTFYLWRCADFTAKAARALGYNEEAIEFEALAEQTMQGFYGEFYDEEKGTYGPNGGNIFALTMGVPEDQEPRVINALKEDIAARDGHLDTGIFGTQFFFEVLADYGMNDLAYEAMNKTTQPSFGWWVENGNTTSWEHWFRPGSGNHPMFGGGLSWFYRKLAGMNVDIENPGYKHIIFKPQPIEDMEYVSYSNVTPYGEAGIHWEEVNGKFSMKVTVPVGSTATVHVPFSDPSKIMESGSQITNDENISFEGTEEDYSIYKVNSGVYTFSFDS</sequence>
<dbReference type="PIRSF" id="PIRSF010631">
    <property type="entry name" value="A-rhamnsds"/>
    <property type="match status" value="1"/>
</dbReference>
<organism evidence="8 9">
    <name type="scientific">Algoriphagus kandeliae</name>
    <dbReference type="NCBI Taxonomy" id="2562278"/>
    <lineage>
        <taxon>Bacteria</taxon>
        <taxon>Pseudomonadati</taxon>
        <taxon>Bacteroidota</taxon>
        <taxon>Cytophagia</taxon>
        <taxon>Cytophagales</taxon>
        <taxon>Cyclobacteriaceae</taxon>
        <taxon>Algoriphagus</taxon>
    </lineage>
</organism>
<dbReference type="InterPro" id="IPR008928">
    <property type="entry name" value="6-hairpin_glycosidase_sf"/>
</dbReference>
<dbReference type="Pfam" id="PF05592">
    <property type="entry name" value="Bac_rhamnosid"/>
    <property type="match status" value="1"/>
</dbReference>
<evidence type="ECO:0000313" key="9">
    <source>
        <dbReference type="Proteomes" id="UP000297647"/>
    </source>
</evidence>